<protein>
    <submittedName>
        <fullName evidence="9">FtsX-like permease family protein</fullName>
    </submittedName>
</protein>
<feature type="transmembrane region" description="Helical" evidence="6">
    <location>
        <begin position="686"/>
        <end position="710"/>
    </location>
</feature>
<proteinExistence type="predicted"/>
<dbReference type="AlphaFoldDB" id="A0A847RY78"/>
<feature type="domain" description="MacB-like periplasmic core" evidence="8">
    <location>
        <begin position="475"/>
        <end position="612"/>
    </location>
</feature>
<dbReference type="PANTHER" id="PTHR30572">
    <property type="entry name" value="MEMBRANE COMPONENT OF TRANSPORTER-RELATED"/>
    <property type="match status" value="1"/>
</dbReference>
<dbReference type="InterPro" id="IPR025857">
    <property type="entry name" value="MacB_PCD"/>
</dbReference>
<dbReference type="GO" id="GO:0005886">
    <property type="term" value="C:plasma membrane"/>
    <property type="evidence" value="ECO:0007669"/>
    <property type="project" value="UniProtKB-SubCell"/>
</dbReference>
<evidence type="ECO:0000256" key="2">
    <source>
        <dbReference type="ARBA" id="ARBA00022475"/>
    </source>
</evidence>
<feature type="domain" description="MacB-like periplasmic core" evidence="8">
    <location>
        <begin position="20"/>
        <end position="237"/>
    </location>
</feature>
<evidence type="ECO:0000259" key="7">
    <source>
        <dbReference type="Pfam" id="PF02687"/>
    </source>
</evidence>
<keyword evidence="2" id="KW-1003">Cell membrane</keyword>
<feature type="transmembrane region" description="Helical" evidence="6">
    <location>
        <begin position="343"/>
        <end position="370"/>
    </location>
</feature>
<evidence type="ECO:0000256" key="6">
    <source>
        <dbReference type="SAM" id="Phobius"/>
    </source>
</evidence>
<feature type="transmembrane region" description="Helical" evidence="6">
    <location>
        <begin position="390"/>
        <end position="417"/>
    </location>
</feature>
<name>A0A847RY78_9BACT</name>
<keyword evidence="5 6" id="KW-0472">Membrane</keyword>
<feature type="domain" description="ABC3 transporter permease C-terminal" evidence="7">
    <location>
        <begin position="689"/>
        <end position="798"/>
    </location>
</feature>
<evidence type="ECO:0000256" key="3">
    <source>
        <dbReference type="ARBA" id="ARBA00022692"/>
    </source>
</evidence>
<dbReference type="InterPro" id="IPR050250">
    <property type="entry name" value="Macrolide_Exporter_MacB"/>
</dbReference>
<reference evidence="9 10" key="1">
    <citation type="submission" date="2020-04" db="EMBL/GenBank/DDBJ databases">
        <authorList>
            <person name="Yin C."/>
        </authorList>
    </citation>
    <scope>NUCLEOTIDE SEQUENCE [LARGE SCALE GENOMIC DNA]</scope>
    <source>
        <strain evidence="9 10">Ae27</strain>
    </source>
</reference>
<dbReference type="PANTHER" id="PTHR30572:SF18">
    <property type="entry name" value="ABC-TYPE MACROLIDE FAMILY EXPORT SYSTEM PERMEASE COMPONENT 2"/>
    <property type="match status" value="1"/>
</dbReference>
<accession>A0A847RY78</accession>
<keyword evidence="10" id="KW-1185">Reference proteome</keyword>
<feature type="transmembrane region" description="Helical" evidence="6">
    <location>
        <begin position="296"/>
        <end position="318"/>
    </location>
</feature>
<comment type="caution">
    <text evidence="9">The sequence shown here is derived from an EMBL/GenBank/DDBJ whole genome shotgun (WGS) entry which is preliminary data.</text>
</comment>
<organism evidence="9 10">
    <name type="scientific">Chitinophaga varians</name>
    <dbReference type="NCBI Taxonomy" id="2202339"/>
    <lineage>
        <taxon>Bacteria</taxon>
        <taxon>Pseudomonadati</taxon>
        <taxon>Bacteroidota</taxon>
        <taxon>Chitinophagia</taxon>
        <taxon>Chitinophagales</taxon>
        <taxon>Chitinophagaceae</taxon>
        <taxon>Chitinophaga</taxon>
    </lineage>
</organism>
<dbReference type="GO" id="GO:0022857">
    <property type="term" value="F:transmembrane transporter activity"/>
    <property type="evidence" value="ECO:0007669"/>
    <property type="project" value="TreeGrafter"/>
</dbReference>
<feature type="transmembrane region" description="Helical" evidence="6">
    <location>
        <begin position="738"/>
        <end position="757"/>
    </location>
</feature>
<evidence type="ECO:0000313" key="10">
    <source>
        <dbReference type="Proteomes" id="UP000570474"/>
    </source>
</evidence>
<dbReference type="Pfam" id="PF02687">
    <property type="entry name" value="FtsX"/>
    <property type="match status" value="2"/>
</dbReference>
<dbReference type="EMBL" id="JABAIA010000003">
    <property type="protein sequence ID" value="NLR68053.1"/>
    <property type="molecule type" value="Genomic_DNA"/>
</dbReference>
<evidence type="ECO:0000259" key="8">
    <source>
        <dbReference type="Pfam" id="PF12704"/>
    </source>
</evidence>
<comment type="subcellular location">
    <subcellularLocation>
        <location evidence="1">Cell membrane</location>
        <topology evidence="1">Multi-pass membrane protein</topology>
    </subcellularLocation>
</comment>
<feature type="transmembrane region" description="Helical" evidence="6">
    <location>
        <begin position="21"/>
        <end position="42"/>
    </location>
</feature>
<feature type="transmembrane region" description="Helical" evidence="6">
    <location>
        <begin position="772"/>
        <end position="792"/>
    </location>
</feature>
<keyword evidence="3 6" id="KW-0812">Transmembrane</keyword>
<feature type="domain" description="ABC3 transporter permease C-terminal" evidence="7">
    <location>
        <begin position="302"/>
        <end position="414"/>
    </location>
</feature>
<dbReference type="Proteomes" id="UP000570474">
    <property type="component" value="Unassembled WGS sequence"/>
</dbReference>
<dbReference type="RefSeq" id="WP_168873992.1">
    <property type="nucleotide sequence ID" value="NZ_JABAIA010000003.1"/>
</dbReference>
<feature type="transmembrane region" description="Helical" evidence="6">
    <location>
        <begin position="438"/>
        <end position="459"/>
    </location>
</feature>
<evidence type="ECO:0000256" key="5">
    <source>
        <dbReference type="ARBA" id="ARBA00023136"/>
    </source>
</evidence>
<gene>
    <name evidence="9" type="ORF">HGH92_27355</name>
</gene>
<evidence type="ECO:0000313" key="9">
    <source>
        <dbReference type="EMBL" id="NLR68053.1"/>
    </source>
</evidence>
<evidence type="ECO:0000256" key="4">
    <source>
        <dbReference type="ARBA" id="ARBA00022989"/>
    </source>
</evidence>
<dbReference type="InterPro" id="IPR003838">
    <property type="entry name" value="ABC3_permease_C"/>
</dbReference>
<sequence length="809" mass="90896">MIRNYLAIARRNLLRKRGFTAINIAGLATGLCCFLLISLYVIDELSYDRFHKKADRIYRIHLDMRMGGVDRTMPNSPDAMGGLLKKDYPEIEQYTRIYTHNGSRLVKKGNEFITETRAANADSTFFDVFSFHVIEGNGNTALAEPNTVVISASLAKKYFGMLQAVGKTLEVQEGDGVVPYRVTAVIEDMPENSHFRYDLLFSMSSLHYDWGQVGSHNFYTYLVLGKHVRPATVEKKFPEYVRKYLLPHIQERMHVTTMEEFINAGNKVNYWLMPLTRIHLYSNLEEELRPPGSIQYVYIFSAVALFILLIACVNFMNLTTARSANRAREVAIRKVLGTERKDLIFQFLTESILIVLLSMLLAVALAAVVLPMFNELTGKLIGVKAFLSPYILPVLIILPFVVGLLAGSYPAFFLSAFRPIETLKGKFKLNSKSGGLRNVLVVFQFFTSIVLIIGTLVVYRQLHYIQSKNIGFNKDQVLIINGTWALGNKADAFKDRVVKLSGVSSGTLSSSLPVSNTDRSNTVISTEAVVTAKSSINIQTWRIDYDYIGTLGMKIIKGRNFSRDFGSDSSAVIINETAAKLWGLDDPVGKTIYQWQDTKTIPRTIIGVVKNFNYESLREKVGPLCFFLDRSTGLAAFRVNTTRLNDLVNEVGELWKSIAPEVPFSYRFLDESFDAMYDAERRVGRIALLFSGLAIFIACLGIFGLAAYIAEQRIKEIGVRKVLGASVESIVALLSKDFLRLVLIAFLIAAPLGWWIMNKWLQSFAYRISLSWWLFVLAGVIAMMIALITVSFQSVKAALTNPLKSLRSE</sequence>
<dbReference type="Pfam" id="PF12704">
    <property type="entry name" value="MacB_PCD"/>
    <property type="match status" value="2"/>
</dbReference>
<keyword evidence="4 6" id="KW-1133">Transmembrane helix</keyword>
<evidence type="ECO:0000256" key="1">
    <source>
        <dbReference type="ARBA" id="ARBA00004651"/>
    </source>
</evidence>